<keyword evidence="3" id="KW-1185">Reference proteome</keyword>
<name>A0A1H2ETT2_9BACT</name>
<keyword evidence="2" id="KW-0808">Transferase</keyword>
<dbReference type="PROSITE" id="PS50206">
    <property type="entry name" value="RHODANESE_3"/>
    <property type="match status" value="1"/>
</dbReference>
<protein>
    <submittedName>
        <fullName evidence="2">Rhodanese-related sulfurtransferase</fullName>
    </submittedName>
</protein>
<reference evidence="3" key="1">
    <citation type="submission" date="2016-10" db="EMBL/GenBank/DDBJ databases">
        <authorList>
            <person name="Varghese N."/>
            <person name="Submissions S."/>
        </authorList>
    </citation>
    <scope>NUCLEOTIDE SEQUENCE [LARGE SCALE GENOMIC DNA]</scope>
    <source>
        <strain evidence="3">DSM 3384</strain>
    </source>
</reference>
<evidence type="ECO:0000313" key="3">
    <source>
        <dbReference type="Proteomes" id="UP000199608"/>
    </source>
</evidence>
<dbReference type="PANTHER" id="PTHR43031:SF1">
    <property type="entry name" value="PYRIDINE NUCLEOTIDE-DISULPHIDE OXIDOREDUCTASE"/>
    <property type="match status" value="1"/>
</dbReference>
<dbReference type="InterPro" id="IPR050229">
    <property type="entry name" value="GlpE_sulfurtransferase"/>
</dbReference>
<dbReference type="Pfam" id="PF00581">
    <property type="entry name" value="Rhodanese"/>
    <property type="match status" value="1"/>
</dbReference>
<dbReference type="RefSeq" id="WP_092231855.1">
    <property type="nucleotide sequence ID" value="NZ_FNLL01000003.1"/>
</dbReference>
<dbReference type="Gene3D" id="3.40.250.10">
    <property type="entry name" value="Rhodanese-like domain"/>
    <property type="match status" value="1"/>
</dbReference>
<dbReference type="SMART" id="SM00450">
    <property type="entry name" value="RHOD"/>
    <property type="match status" value="1"/>
</dbReference>
<dbReference type="SUPFAM" id="SSF52821">
    <property type="entry name" value="Rhodanese/Cell cycle control phosphatase"/>
    <property type="match status" value="1"/>
</dbReference>
<dbReference type="Proteomes" id="UP000199608">
    <property type="component" value="Unassembled WGS sequence"/>
</dbReference>
<dbReference type="AlphaFoldDB" id="A0A1H2ETT2"/>
<dbReference type="InterPro" id="IPR036873">
    <property type="entry name" value="Rhodanese-like_dom_sf"/>
</dbReference>
<accession>A0A1H2ETT2</accession>
<feature type="domain" description="Rhodanese" evidence="1">
    <location>
        <begin position="70"/>
        <end position="164"/>
    </location>
</feature>
<dbReference type="CDD" id="cd00158">
    <property type="entry name" value="RHOD"/>
    <property type="match status" value="1"/>
</dbReference>
<dbReference type="EMBL" id="FNLL01000003">
    <property type="protein sequence ID" value="SDT98118.1"/>
    <property type="molecule type" value="Genomic_DNA"/>
</dbReference>
<proteinExistence type="predicted"/>
<dbReference type="GO" id="GO:0016740">
    <property type="term" value="F:transferase activity"/>
    <property type="evidence" value="ECO:0007669"/>
    <property type="project" value="UniProtKB-KW"/>
</dbReference>
<evidence type="ECO:0000313" key="2">
    <source>
        <dbReference type="EMBL" id="SDT98118.1"/>
    </source>
</evidence>
<gene>
    <name evidence="2" type="ORF">SAMN04487931_103330</name>
</gene>
<sequence length="167" mass="18705">MIRKDLTGALIIVLGALVTAFSYNYVSPSGIALFGQWETSKGVVSAVSKTGSVNNSIDITNSDIIWQMVQKKERTVLDVRPSEIYNQGHLPHALSFPLMTFDDDFPELLNLINRSSPVMVYCSSVACTDSHEFAERLKNMGYTDVKVFSGGFRLWQEKGYEIEKNEK</sequence>
<organism evidence="2 3">
    <name type="scientific">Desulfobacula phenolica</name>
    <dbReference type="NCBI Taxonomy" id="90732"/>
    <lineage>
        <taxon>Bacteria</taxon>
        <taxon>Pseudomonadati</taxon>
        <taxon>Thermodesulfobacteriota</taxon>
        <taxon>Desulfobacteria</taxon>
        <taxon>Desulfobacterales</taxon>
        <taxon>Desulfobacteraceae</taxon>
        <taxon>Desulfobacula</taxon>
    </lineage>
</organism>
<evidence type="ECO:0000259" key="1">
    <source>
        <dbReference type="PROSITE" id="PS50206"/>
    </source>
</evidence>
<dbReference type="PANTHER" id="PTHR43031">
    <property type="entry name" value="FAD-DEPENDENT OXIDOREDUCTASE"/>
    <property type="match status" value="1"/>
</dbReference>
<dbReference type="InterPro" id="IPR001763">
    <property type="entry name" value="Rhodanese-like_dom"/>
</dbReference>